<dbReference type="GO" id="GO:0016787">
    <property type="term" value="F:hydrolase activity"/>
    <property type="evidence" value="ECO:0007669"/>
    <property type="project" value="UniProtKB-KW"/>
</dbReference>
<accession>A0A2R5FLB9</accession>
<comment type="caution">
    <text evidence="2">The sequence shown here is derived from an EMBL/GenBank/DDBJ whole genome shotgun (WGS) entry which is preliminary data.</text>
</comment>
<dbReference type="OrthoDB" id="9789777at2"/>
<dbReference type="SUPFAM" id="SSF52499">
    <property type="entry name" value="Isochorismatase-like hydrolases"/>
    <property type="match status" value="1"/>
</dbReference>
<dbReference type="RefSeq" id="WP_109009353.1">
    <property type="nucleotide sequence ID" value="NZ_BDUD01000001.1"/>
</dbReference>
<dbReference type="Pfam" id="PF00857">
    <property type="entry name" value="Isochorismatase"/>
    <property type="match status" value="1"/>
</dbReference>
<gene>
    <name evidence="2" type="ORF">NIES4072_32440</name>
</gene>
<keyword evidence="3" id="KW-1185">Reference proteome</keyword>
<dbReference type="AlphaFoldDB" id="A0A2R5FLB9"/>
<name>A0A2R5FLB9_NOSCO</name>
<organism evidence="2 3">
    <name type="scientific">Nostoc commune NIES-4072</name>
    <dbReference type="NCBI Taxonomy" id="2005467"/>
    <lineage>
        <taxon>Bacteria</taxon>
        <taxon>Bacillati</taxon>
        <taxon>Cyanobacteriota</taxon>
        <taxon>Cyanophyceae</taxon>
        <taxon>Nostocales</taxon>
        <taxon>Nostocaceae</taxon>
        <taxon>Nostoc</taxon>
    </lineage>
</organism>
<dbReference type="InterPro" id="IPR053152">
    <property type="entry name" value="Hydrolase_YcaC-like"/>
</dbReference>
<dbReference type="Gene3D" id="3.40.50.850">
    <property type="entry name" value="Isochorismatase-like"/>
    <property type="match status" value="1"/>
</dbReference>
<evidence type="ECO:0000259" key="1">
    <source>
        <dbReference type="Pfam" id="PF00857"/>
    </source>
</evidence>
<reference evidence="2 3" key="1">
    <citation type="submission" date="2017-06" db="EMBL/GenBank/DDBJ databases">
        <title>Genome sequencing of cyanobaciteial culture collection at National Institute for Environmental Studies (NIES).</title>
        <authorList>
            <person name="Hirose Y."/>
            <person name="Shimura Y."/>
            <person name="Fujisawa T."/>
            <person name="Nakamura Y."/>
            <person name="Kawachi M."/>
        </authorList>
    </citation>
    <scope>NUCLEOTIDE SEQUENCE [LARGE SCALE GENOMIC DNA]</scope>
    <source>
        <strain evidence="2 3">NIES-4072</strain>
    </source>
</reference>
<keyword evidence="2" id="KW-0378">Hydrolase</keyword>
<feature type="domain" description="Isochorismatase-like" evidence="1">
    <location>
        <begin position="11"/>
        <end position="165"/>
    </location>
</feature>
<protein>
    <submittedName>
        <fullName evidence="2">Isochorismatase hydrolase</fullName>
    </submittedName>
</protein>
<evidence type="ECO:0000313" key="2">
    <source>
        <dbReference type="EMBL" id="GBG19576.1"/>
    </source>
</evidence>
<dbReference type="InterPro" id="IPR036380">
    <property type="entry name" value="Isochorismatase-like_sf"/>
</dbReference>
<sequence>MKFSNFTQENSAMLLIDHQVGTMKLIKNLPLTQVEKNTLALAKVAKVLKIPVVLTSSQEERFQGLLITALAQSLPEAYEVRIKRAGIVNAWDDENFVQAVKDTNRTNLIMAGVTTDVCLVYPAISAVREGYSVQAVMDASGSPFHLSEDLARQRMRDSGVVLTATITLIAELVKDWSRPEGVELQQLLFSDVLPPEFIEGTSTPY</sequence>
<dbReference type="EMBL" id="BDUD01000001">
    <property type="protein sequence ID" value="GBG19576.1"/>
    <property type="molecule type" value="Genomic_DNA"/>
</dbReference>
<dbReference type="Proteomes" id="UP000245124">
    <property type="component" value="Unassembled WGS sequence"/>
</dbReference>
<proteinExistence type="predicted"/>
<dbReference type="InterPro" id="IPR000868">
    <property type="entry name" value="Isochorismatase-like_dom"/>
</dbReference>
<evidence type="ECO:0000313" key="3">
    <source>
        <dbReference type="Proteomes" id="UP000245124"/>
    </source>
</evidence>
<dbReference type="PANTHER" id="PTHR43559">
    <property type="entry name" value="HYDROLASE YCAC-RELATED"/>
    <property type="match status" value="1"/>
</dbReference>
<dbReference type="PANTHER" id="PTHR43559:SF3">
    <property type="entry name" value="HYDROLASE YCAC-RELATED"/>
    <property type="match status" value="1"/>
</dbReference>